<keyword evidence="11" id="KW-1185">Reference proteome</keyword>
<dbReference type="SUPFAM" id="SSF53649">
    <property type="entry name" value="Alkaline phosphatase-like"/>
    <property type="match status" value="1"/>
</dbReference>
<comment type="cofactor">
    <cofactor evidence="2">
        <name>Zn(2+)</name>
        <dbReference type="ChEBI" id="CHEBI:29105"/>
    </cofactor>
</comment>
<reference evidence="10 11" key="1">
    <citation type="submission" date="2021-01" db="EMBL/GenBank/DDBJ databases">
        <title>Genomic Encyclopedia of Type Strains, Phase IV (KMG-IV): sequencing the most valuable type-strain genomes for metagenomic binning, comparative biology and taxonomic classification.</title>
        <authorList>
            <person name="Goeker M."/>
        </authorList>
    </citation>
    <scope>NUCLEOTIDE SEQUENCE [LARGE SCALE GENOMIC DNA]</scope>
    <source>
        <strain evidence="10 11">DSM 24834</strain>
    </source>
</reference>
<keyword evidence="4" id="KW-0597">Phosphoprotein</keyword>
<dbReference type="InterPro" id="IPR001952">
    <property type="entry name" value="Alkaline_phosphatase"/>
</dbReference>
<dbReference type="SMART" id="SM00098">
    <property type="entry name" value="alkPPc"/>
    <property type="match status" value="1"/>
</dbReference>
<dbReference type="RefSeq" id="WP_239587497.1">
    <property type="nucleotide sequence ID" value="NZ_JAFBDZ010000002.1"/>
</dbReference>
<evidence type="ECO:0000256" key="7">
    <source>
        <dbReference type="ARBA" id="ARBA00022833"/>
    </source>
</evidence>
<dbReference type="PRINTS" id="PR00113">
    <property type="entry name" value="ALKPHPHTASE"/>
</dbReference>
<comment type="caution">
    <text evidence="10">The sequence shown here is derived from an EMBL/GenBank/DDBJ whole genome shotgun (WGS) entry which is preliminary data.</text>
</comment>
<dbReference type="Proteomes" id="UP001646157">
    <property type="component" value="Unassembled WGS sequence"/>
</dbReference>
<evidence type="ECO:0000256" key="9">
    <source>
        <dbReference type="RuleBase" id="RU003946"/>
    </source>
</evidence>
<comment type="similarity">
    <text evidence="3 9">Belongs to the alkaline phosphatase family.</text>
</comment>
<dbReference type="GO" id="GO:0004035">
    <property type="term" value="F:alkaline phosphatase activity"/>
    <property type="evidence" value="ECO:0007669"/>
    <property type="project" value="UniProtKB-EC"/>
</dbReference>
<dbReference type="Gene3D" id="3.40.720.10">
    <property type="entry name" value="Alkaline Phosphatase, subunit A"/>
    <property type="match status" value="1"/>
</dbReference>
<dbReference type="InterPro" id="IPR017850">
    <property type="entry name" value="Alkaline_phosphatase_core_sf"/>
</dbReference>
<dbReference type="CDD" id="cd16012">
    <property type="entry name" value="ALP"/>
    <property type="match status" value="1"/>
</dbReference>
<evidence type="ECO:0000256" key="8">
    <source>
        <dbReference type="ARBA" id="ARBA00022842"/>
    </source>
</evidence>
<evidence type="ECO:0000256" key="2">
    <source>
        <dbReference type="ARBA" id="ARBA00001947"/>
    </source>
</evidence>
<keyword evidence="8" id="KW-0460">Magnesium</keyword>
<keyword evidence="5" id="KW-0479">Metal-binding</keyword>
<dbReference type="Gene3D" id="1.10.60.40">
    <property type="match status" value="1"/>
</dbReference>
<evidence type="ECO:0000256" key="1">
    <source>
        <dbReference type="ARBA" id="ARBA00001946"/>
    </source>
</evidence>
<proteinExistence type="inferred from homology"/>
<evidence type="ECO:0000256" key="5">
    <source>
        <dbReference type="ARBA" id="ARBA00022723"/>
    </source>
</evidence>
<evidence type="ECO:0000313" key="10">
    <source>
        <dbReference type="EMBL" id="MBM7585305.1"/>
    </source>
</evidence>
<dbReference type="EC" id="3.1.3.1" evidence="10"/>
<name>A0ABS2NBR6_9BACI</name>
<dbReference type="PROSITE" id="PS00123">
    <property type="entry name" value="ALKALINE_PHOSPHATASE"/>
    <property type="match status" value="1"/>
</dbReference>
<evidence type="ECO:0000256" key="4">
    <source>
        <dbReference type="ARBA" id="ARBA00022553"/>
    </source>
</evidence>
<protein>
    <submittedName>
        <fullName evidence="10">Alkaline phosphatase</fullName>
        <ecNumber evidence="10">3.1.3.1</ecNumber>
    </submittedName>
</protein>
<keyword evidence="7" id="KW-0862">Zinc</keyword>
<dbReference type="EMBL" id="JAFBDZ010000002">
    <property type="protein sequence ID" value="MBM7585305.1"/>
    <property type="molecule type" value="Genomic_DNA"/>
</dbReference>
<dbReference type="PANTHER" id="PTHR11596">
    <property type="entry name" value="ALKALINE PHOSPHATASE"/>
    <property type="match status" value="1"/>
</dbReference>
<comment type="cofactor">
    <cofactor evidence="1">
        <name>Mg(2+)</name>
        <dbReference type="ChEBI" id="CHEBI:18420"/>
    </cofactor>
</comment>
<gene>
    <name evidence="10" type="ORF">JOC86_001847</name>
</gene>
<keyword evidence="6 10" id="KW-0378">Hydrolase</keyword>
<evidence type="ECO:0000313" key="11">
    <source>
        <dbReference type="Proteomes" id="UP001646157"/>
    </source>
</evidence>
<evidence type="ECO:0000256" key="3">
    <source>
        <dbReference type="ARBA" id="ARBA00005984"/>
    </source>
</evidence>
<dbReference type="PANTHER" id="PTHR11596:SF5">
    <property type="entry name" value="ALKALINE PHOSPHATASE"/>
    <property type="match status" value="1"/>
</dbReference>
<evidence type="ECO:0000256" key="6">
    <source>
        <dbReference type="ARBA" id="ARBA00022801"/>
    </source>
</evidence>
<organism evidence="10 11">
    <name type="scientific">Rossellomorea pakistanensis</name>
    <dbReference type="NCBI Taxonomy" id="992288"/>
    <lineage>
        <taxon>Bacteria</taxon>
        <taxon>Bacillati</taxon>
        <taxon>Bacillota</taxon>
        <taxon>Bacilli</taxon>
        <taxon>Bacillales</taxon>
        <taxon>Bacillaceae</taxon>
        <taxon>Rossellomorea</taxon>
    </lineage>
</organism>
<sequence length="538" mass="60018">MKSVKKLGILLIIGVVVSFLFTETPCTFAENRTPRNVIFMIMDGTNSDVVTLSRWYKGQPLALDEILVGGVKTYSSQSSITDSAAAGTAMATGHKTMADFIGMVSHERKSSRPVLSVLEKALMQGLLTGIVSTSPVQHATPAAFSSHVKNRDEFSDIAEQQVYQGMDVILGGGKAWLRPKDEERVKNDDGMLKTKELSREDGENLLKVIEDEGYRFVNTKEELTNGREAPGKLWGSFAEEDIEFEFDRKVLKPEEPSLADMTKAAIGELSEKENGFFLFVEGSKVDWAAHKNDPIGMISEVLSFDEAVKEAVDFAKKDGHTMVVAVTDHGNSGLTIGSQNTNKKYYDLPVKKIIDPLKKAEFTVKGATSQLKKDRSNLKEVLKSYGLADISHKDYCTLRDEKDKVDLENKMVQMMAERAHLGFTTHGHTGEDVFLYAYGPGKPTGLMENTELAKVVERYLEIPSEQKKYVDGKKLYKARGYHVAINKRNPHNPVLIAKRQGEKLEFPENKNYMLRNGEKIKLSGVNVFNGDTFWIIEN</sequence>
<accession>A0ABS2NBR6</accession>
<dbReference type="InterPro" id="IPR018299">
    <property type="entry name" value="Alkaline_phosphatase_AS"/>
</dbReference>
<dbReference type="Pfam" id="PF00245">
    <property type="entry name" value="Alk_phosphatase"/>
    <property type="match status" value="1"/>
</dbReference>